<evidence type="ECO:0000256" key="5">
    <source>
        <dbReference type="ARBA" id="ARBA00022749"/>
    </source>
</evidence>
<dbReference type="SMART" id="SM00116">
    <property type="entry name" value="CBS"/>
    <property type="match status" value="2"/>
</dbReference>
<evidence type="ECO:0000256" key="2">
    <source>
        <dbReference type="ARBA" id="ARBA00005502"/>
    </source>
</evidence>
<feature type="binding site" evidence="15">
    <location>
        <position position="440"/>
    </location>
    <ligand>
        <name>IMP</name>
        <dbReference type="ChEBI" id="CHEBI:58053"/>
    </ligand>
</feature>
<evidence type="ECO:0000256" key="12">
    <source>
        <dbReference type="ARBA" id="ARBA00048028"/>
    </source>
</evidence>
<dbReference type="EMBL" id="JAECZO010000125">
    <property type="protein sequence ID" value="KAK7197932.1"/>
    <property type="molecule type" value="Genomic_DNA"/>
</dbReference>
<evidence type="ECO:0000313" key="24">
    <source>
        <dbReference type="Proteomes" id="UP001430356"/>
    </source>
</evidence>
<dbReference type="CDD" id="cd04601">
    <property type="entry name" value="CBS_pair_IMPDH"/>
    <property type="match status" value="1"/>
</dbReference>
<dbReference type="SUPFAM" id="SSF51412">
    <property type="entry name" value="Inosine monophosphate dehydrogenase (IMPDH)"/>
    <property type="match status" value="1"/>
</dbReference>
<dbReference type="GO" id="GO:0006183">
    <property type="term" value="P:GTP biosynthetic process"/>
    <property type="evidence" value="ECO:0007669"/>
    <property type="project" value="TreeGrafter"/>
</dbReference>
<dbReference type="FunFam" id="3.20.20.70:FF:000086">
    <property type="entry name" value="IMP dehydrogenase, putative"/>
    <property type="match status" value="1"/>
</dbReference>
<evidence type="ECO:0000256" key="16">
    <source>
        <dbReference type="PIRSR" id="PIRSR000130-1"/>
    </source>
</evidence>
<evidence type="ECO:0000256" key="18">
    <source>
        <dbReference type="PIRSR" id="PIRSR000130-4"/>
    </source>
</evidence>
<dbReference type="SUPFAM" id="SSF54631">
    <property type="entry name" value="CBS-domain pair"/>
    <property type="match status" value="1"/>
</dbReference>
<dbReference type="PANTHER" id="PTHR11911">
    <property type="entry name" value="INOSINE-5-MONOPHOSPHATE DEHYDROGENASE RELATED"/>
    <property type="match status" value="1"/>
</dbReference>
<dbReference type="PIRSF" id="PIRSF000130">
    <property type="entry name" value="IMPDH"/>
    <property type="match status" value="1"/>
</dbReference>
<evidence type="ECO:0000256" key="9">
    <source>
        <dbReference type="ARBA" id="ARBA00023027"/>
    </source>
</evidence>
<feature type="active site" description="Proton acceptor" evidence="15 16">
    <location>
        <position position="428"/>
    </location>
</feature>
<evidence type="ECO:0000256" key="6">
    <source>
        <dbReference type="ARBA" id="ARBA00022755"/>
    </source>
</evidence>
<comment type="activity regulation">
    <text evidence="15">Mycophenolic acid (MPA) is a non-competitive inhibitor that prevents formation of the closed enzyme conformation by binding to the same site as the amobile flap. In contrast, mizoribine monophosphate (MZP) is a competitive inhibitor that induces the closed conformation. MPA is a potent inhibitor of mammalian IMPDHs but a poor inhibitor of the bacterial enzymes. MZP is a more potent inhibitor of bacterial IMPDH.</text>
</comment>
<protein>
    <recommendedName>
        <fullName evidence="15 21">Inosine-5'-monophosphate dehydrogenase</fullName>
        <shortName evidence="15">IMP dehydrogenase</shortName>
        <shortName evidence="15">IMPD</shortName>
        <shortName evidence="15">IMPDH</shortName>
        <ecNumber evidence="15 21">1.1.1.205</ecNumber>
    </recommendedName>
</protein>
<accession>A0AAW0EWP0</accession>
<evidence type="ECO:0000256" key="11">
    <source>
        <dbReference type="ARBA" id="ARBA00023140"/>
    </source>
</evidence>
<evidence type="ECO:0000313" key="23">
    <source>
        <dbReference type="EMBL" id="KAK7197932.1"/>
    </source>
</evidence>
<comment type="caution">
    <text evidence="23">The sequence shown here is derived from an EMBL/GenBank/DDBJ whole genome shotgun (WGS) entry which is preliminary data.</text>
</comment>
<evidence type="ECO:0000256" key="13">
    <source>
        <dbReference type="ARBA" id="ARBA00056556"/>
    </source>
</evidence>
<comment type="function">
    <text evidence="13 15">Catalyzes the conversion of inosine 5'-phosphate (IMP) to xanthosine 5'-phosphate (XMP), the first committed and rate-limiting step in the de novo synthesis of guanine nucleotides, and therefore plays an important role in the regulation of cell growth.</text>
</comment>
<evidence type="ECO:0000256" key="20">
    <source>
        <dbReference type="RuleBase" id="RU003927"/>
    </source>
</evidence>
<keyword evidence="3 15" id="KW-0479">Metal-binding</keyword>
<dbReference type="Proteomes" id="UP001430356">
    <property type="component" value="Unassembled WGS sequence"/>
</dbReference>
<keyword evidence="11" id="KW-0576">Peroxisome</keyword>
<dbReference type="Pfam" id="PF00478">
    <property type="entry name" value="IMPDH"/>
    <property type="match status" value="1"/>
</dbReference>
<dbReference type="EC" id="1.1.1.205" evidence="15 21"/>
<feature type="binding site" evidence="15">
    <location>
        <position position="328"/>
    </location>
    <ligand>
        <name>IMP</name>
        <dbReference type="ChEBI" id="CHEBI:58053"/>
    </ligand>
</feature>
<dbReference type="PROSITE" id="PS00487">
    <property type="entry name" value="IMP_DH_GMP_RED"/>
    <property type="match status" value="1"/>
</dbReference>
<dbReference type="PROSITE" id="PS51371">
    <property type="entry name" value="CBS"/>
    <property type="match status" value="2"/>
</dbReference>
<keyword evidence="8 15" id="KW-0560">Oxidoreductase</keyword>
<keyword evidence="5 15" id="KW-0332">GMP biosynthesis</keyword>
<dbReference type="GO" id="GO:0006177">
    <property type="term" value="P:GMP biosynthetic process"/>
    <property type="evidence" value="ECO:0007669"/>
    <property type="project" value="UniProtKB-UniRule"/>
</dbReference>
<evidence type="ECO:0000256" key="1">
    <source>
        <dbReference type="ARBA" id="ARBA00001958"/>
    </source>
</evidence>
<keyword evidence="15" id="KW-0963">Cytoplasm</keyword>
<evidence type="ECO:0000256" key="4">
    <source>
        <dbReference type="ARBA" id="ARBA00022737"/>
    </source>
</evidence>
<comment type="cofactor">
    <cofactor evidence="1 15">
        <name>K(+)</name>
        <dbReference type="ChEBI" id="CHEBI:29103"/>
    </cofactor>
</comment>
<evidence type="ECO:0000256" key="15">
    <source>
        <dbReference type="HAMAP-Rule" id="MF_03156"/>
    </source>
</evidence>
<dbReference type="GO" id="GO:0003938">
    <property type="term" value="F:IMP dehydrogenase activity"/>
    <property type="evidence" value="ECO:0007669"/>
    <property type="project" value="UniProtKB-UniRule"/>
</dbReference>
<dbReference type="GO" id="GO:0005737">
    <property type="term" value="C:cytoplasm"/>
    <property type="evidence" value="ECO:0007669"/>
    <property type="project" value="UniProtKB-SubCell"/>
</dbReference>
<dbReference type="Pfam" id="PF00571">
    <property type="entry name" value="CBS"/>
    <property type="match status" value="2"/>
</dbReference>
<comment type="subcellular location">
    <subcellularLocation>
        <location evidence="15">Cytoplasm</location>
    </subcellularLocation>
</comment>
<name>A0AAW0EWP0_9TRYP</name>
<evidence type="ECO:0000256" key="21">
    <source>
        <dbReference type="RuleBase" id="RU003928"/>
    </source>
</evidence>
<evidence type="ECO:0000256" key="7">
    <source>
        <dbReference type="ARBA" id="ARBA00022958"/>
    </source>
</evidence>
<feature type="binding site" evidence="15 17">
    <location>
        <begin position="323"/>
        <end position="325"/>
    </location>
    <ligand>
        <name>NAD(+)</name>
        <dbReference type="ChEBI" id="CHEBI:57540"/>
    </ligand>
</feature>
<dbReference type="InterPro" id="IPR000644">
    <property type="entry name" value="CBS_dom"/>
</dbReference>
<comment type="caution">
    <text evidence="15">Lacks conserved residue(s) required for the propagation of feature annotation.</text>
</comment>
<dbReference type="AlphaFoldDB" id="A0AAW0EWP0"/>
<feature type="binding site" evidence="15">
    <location>
        <begin position="386"/>
        <end position="387"/>
    </location>
    <ligand>
        <name>IMP</name>
        <dbReference type="ChEBI" id="CHEBI:58053"/>
    </ligand>
</feature>
<keyword evidence="9 15" id="KW-0520">NAD</keyword>
<feature type="binding site" description="in other chain" evidence="15 18">
    <location>
        <position position="325"/>
    </location>
    <ligand>
        <name>K(+)</name>
        <dbReference type="ChEBI" id="CHEBI:29103"/>
        <note>ligand shared between two tetrameric partners</note>
    </ligand>
</feature>
<dbReference type="InterPro" id="IPR005990">
    <property type="entry name" value="IMP_DH"/>
</dbReference>
<dbReference type="InterPro" id="IPR015875">
    <property type="entry name" value="IMP_DH/GMP_Rdtase_CS"/>
</dbReference>
<organism evidence="23 24">
    <name type="scientific">Novymonas esmeraldas</name>
    <dbReference type="NCBI Taxonomy" id="1808958"/>
    <lineage>
        <taxon>Eukaryota</taxon>
        <taxon>Discoba</taxon>
        <taxon>Euglenozoa</taxon>
        <taxon>Kinetoplastea</taxon>
        <taxon>Metakinetoplastina</taxon>
        <taxon>Trypanosomatida</taxon>
        <taxon>Trypanosomatidae</taxon>
        <taxon>Novymonas</taxon>
    </lineage>
</organism>
<keyword evidence="7 15" id="KW-0630">Potassium</keyword>
<keyword evidence="4" id="KW-0677">Repeat</keyword>
<keyword evidence="6 15" id="KW-0658">Purine biosynthesis</keyword>
<evidence type="ECO:0000256" key="14">
    <source>
        <dbReference type="ARBA" id="ARBA00084116"/>
    </source>
</evidence>
<dbReference type="SMART" id="SM01240">
    <property type="entry name" value="IMPDH"/>
    <property type="match status" value="1"/>
</dbReference>
<gene>
    <name evidence="23" type="ORF">NESM_000747800</name>
</gene>
<sequence length="517" mass="55837">MAANNNNNANYRLKTIKDGCTAEELFQGDGLTYNDFIILPGFIDFGAADVNISGQFTKRIRLHVPIVSSPMDTITENEMAKSMALMGGVGVLHNNCSVERQVEMVKSVKAYRNGFISKPKSVPPNTPISEIVRIKEEKGISGILVTENGDPHGKLLGIVCTKDVDYVKNKDTLASAVMTRREKMTVERAPIQLEEAMDVLNRSRHGYLPILNENGEVVYLCSRRDAVRAREYPHSTLDKSGRLICAAATSTRPEDRRRVAALAEVGADVLVLDSSQGNTIYQIAFIKWVKATYPHLEVVAGNVVTQDQAKNLIDAGADGIRIGMGSGSICITQEVLACGRPQGTAVFKVAQYCASRGVPCTADGGLRQVGDICKALAIGANCAMLGGMLSGTTETPGEYFFKGGVRLKVYRGMGSLEAMSQGKESGKRYLSENEMVQVAQGVSGNVVDKGSATKLIAYVAKGLQQSAQDIGEISFDTVREKMYAGQVLFNRRSATAQGEGGVHSLHSYDKKLFASKM</sequence>
<keyword evidence="10 19" id="KW-0129">CBS domain</keyword>
<comment type="subunit">
    <text evidence="15">Homotetramer.</text>
</comment>
<feature type="active site" description="Thioimidate intermediate" evidence="15 16">
    <location>
        <position position="330"/>
    </location>
</feature>
<dbReference type="GO" id="GO:0000166">
    <property type="term" value="F:nucleotide binding"/>
    <property type="evidence" value="ECO:0007669"/>
    <property type="project" value="UniProtKB-UniRule"/>
</dbReference>
<feature type="binding site" evidence="15">
    <location>
        <begin position="410"/>
        <end position="414"/>
    </location>
    <ligand>
        <name>IMP</name>
        <dbReference type="ChEBI" id="CHEBI:58053"/>
    </ligand>
</feature>
<proteinExistence type="inferred from homology"/>
<dbReference type="HAMAP" id="MF_01964">
    <property type="entry name" value="IMPDH"/>
    <property type="match status" value="1"/>
</dbReference>
<evidence type="ECO:0000256" key="8">
    <source>
        <dbReference type="ARBA" id="ARBA00023002"/>
    </source>
</evidence>
<comment type="similarity">
    <text evidence="2 15 20">Belongs to the IMPDH/GMPR family.</text>
</comment>
<comment type="pathway">
    <text evidence="15 21">Purine metabolism; XMP biosynthesis via de novo pathway; XMP from IMP: step 1/1.</text>
</comment>
<feature type="domain" description="CBS" evidence="22">
    <location>
        <begin position="115"/>
        <end position="175"/>
    </location>
</feature>
<feature type="binding site" evidence="15">
    <location>
        <begin position="363"/>
        <end position="365"/>
    </location>
    <ligand>
        <name>IMP</name>
        <dbReference type="ChEBI" id="CHEBI:58053"/>
    </ligand>
</feature>
<keyword evidence="14" id="KW-0327">Glycosome</keyword>
<dbReference type="NCBIfam" id="TIGR01302">
    <property type="entry name" value="IMP_dehydrog"/>
    <property type="match status" value="1"/>
</dbReference>
<feature type="binding site" description="in other chain" evidence="15 18">
    <location>
        <position position="327"/>
    </location>
    <ligand>
        <name>K(+)</name>
        <dbReference type="ChEBI" id="CHEBI:29103"/>
        <note>ligand shared between two tetrameric partners</note>
    </ligand>
</feature>
<dbReference type="GO" id="GO:0046872">
    <property type="term" value="F:metal ion binding"/>
    <property type="evidence" value="ECO:0007669"/>
    <property type="project" value="UniProtKB-UniRule"/>
</dbReference>
<dbReference type="CDD" id="cd00381">
    <property type="entry name" value="IMPDH"/>
    <property type="match status" value="1"/>
</dbReference>
<feature type="binding site" description="in other chain" evidence="15 18">
    <location>
        <position position="330"/>
    </location>
    <ligand>
        <name>K(+)</name>
        <dbReference type="ChEBI" id="CHEBI:29103"/>
        <note>ligand shared between two tetrameric partners</note>
    </ligand>
</feature>
<dbReference type="InterPro" id="IPR046342">
    <property type="entry name" value="CBS_dom_sf"/>
</dbReference>
<evidence type="ECO:0000256" key="17">
    <source>
        <dbReference type="PIRSR" id="PIRSR000130-3"/>
    </source>
</evidence>
<dbReference type="InterPro" id="IPR001093">
    <property type="entry name" value="IMP_DH_GMPRt"/>
</dbReference>
<comment type="catalytic activity">
    <reaction evidence="12 15 21">
        <text>IMP + NAD(+) + H2O = XMP + NADH + H(+)</text>
        <dbReference type="Rhea" id="RHEA:11708"/>
        <dbReference type="ChEBI" id="CHEBI:15377"/>
        <dbReference type="ChEBI" id="CHEBI:15378"/>
        <dbReference type="ChEBI" id="CHEBI:57464"/>
        <dbReference type="ChEBI" id="CHEBI:57540"/>
        <dbReference type="ChEBI" id="CHEBI:57945"/>
        <dbReference type="ChEBI" id="CHEBI:58053"/>
        <dbReference type="EC" id="1.1.1.205"/>
    </reaction>
</comment>
<keyword evidence="24" id="KW-1185">Reference proteome</keyword>
<evidence type="ECO:0000256" key="10">
    <source>
        <dbReference type="ARBA" id="ARBA00023122"/>
    </source>
</evidence>
<reference evidence="23 24" key="1">
    <citation type="journal article" date="2021" name="MBio">
        <title>A New Model Trypanosomatid, Novymonas esmeraldas: Genomic Perception of Its 'Candidatus Pandoraea novymonadis' Endosymbiont.</title>
        <authorList>
            <person name="Zakharova A."/>
            <person name="Saura A."/>
            <person name="Butenko A."/>
            <person name="Podesvova L."/>
            <person name="Warmusova S."/>
            <person name="Kostygov A.Y."/>
            <person name="Nenarokova A."/>
            <person name="Lukes J."/>
            <person name="Opperdoes F.R."/>
            <person name="Yurchenko V."/>
        </authorList>
    </citation>
    <scope>NUCLEOTIDE SEQUENCE [LARGE SCALE GENOMIC DNA]</scope>
    <source>
        <strain evidence="23 24">E262AT.01</strain>
    </source>
</reference>
<dbReference type="PANTHER" id="PTHR11911:SF111">
    <property type="entry name" value="INOSINE-5'-MONOPHOSPHATE DEHYDROGENASE"/>
    <property type="match status" value="1"/>
</dbReference>
<dbReference type="InterPro" id="IPR013785">
    <property type="entry name" value="Aldolase_TIM"/>
</dbReference>
<feature type="binding site" evidence="15 17">
    <location>
        <begin position="273"/>
        <end position="275"/>
    </location>
    <ligand>
        <name>NAD(+)</name>
        <dbReference type="ChEBI" id="CHEBI:57540"/>
    </ligand>
</feature>
<evidence type="ECO:0000256" key="19">
    <source>
        <dbReference type="PROSITE-ProRule" id="PRU00703"/>
    </source>
</evidence>
<feature type="domain" description="CBS" evidence="22">
    <location>
        <begin position="178"/>
        <end position="236"/>
    </location>
</feature>
<evidence type="ECO:0000256" key="3">
    <source>
        <dbReference type="ARBA" id="ARBA00022723"/>
    </source>
</evidence>
<dbReference type="Gene3D" id="3.20.20.70">
    <property type="entry name" value="Aldolase class I"/>
    <property type="match status" value="1"/>
</dbReference>
<evidence type="ECO:0000259" key="22">
    <source>
        <dbReference type="PROSITE" id="PS51371"/>
    </source>
</evidence>